<sequence length="150" mass="17348">MFQEMLSSLETCSLRDLHHFKDRLDLLIQKKNYAEKNILDKRVSHRARVKISGTAEIEREREFFDQTHKINIQEMSTNGLVLTIPATVIQDDILIATFRLPSNGERKIVNCKAMRVKEILSNGNSVYEVAARAVDKSEIKAYREMLKKRG</sequence>
<organism evidence="1">
    <name type="scientific">marine metagenome</name>
    <dbReference type="NCBI Taxonomy" id="408172"/>
    <lineage>
        <taxon>unclassified sequences</taxon>
        <taxon>metagenomes</taxon>
        <taxon>ecological metagenomes</taxon>
    </lineage>
</organism>
<evidence type="ECO:0008006" key="2">
    <source>
        <dbReference type="Google" id="ProtNLM"/>
    </source>
</evidence>
<gene>
    <name evidence="1" type="ORF">METZ01_LOCUS465480</name>
</gene>
<protein>
    <recommendedName>
        <fullName evidence="2">PilZ domain-containing protein</fullName>
    </recommendedName>
</protein>
<reference evidence="1" key="1">
    <citation type="submission" date="2018-05" db="EMBL/GenBank/DDBJ databases">
        <authorList>
            <person name="Lanie J.A."/>
            <person name="Ng W.-L."/>
            <person name="Kazmierczak K.M."/>
            <person name="Andrzejewski T.M."/>
            <person name="Davidsen T.M."/>
            <person name="Wayne K.J."/>
            <person name="Tettelin H."/>
            <person name="Glass J.I."/>
            <person name="Rusch D."/>
            <person name="Podicherti R."/>
            <person name="Tsui H.-C.T."/>
            <person name="Winkler M.E."/>
        </authorList>
    </citation>
    <scope>NUCLEOTIDE SEQUENCE</scope>
</reference>
<dbReference type="AlphaFoldDB" id="A0A383AXC9"/>
<dbReference type="EMBL" id="UINC01195864">
    <property type="protein sequence ID" value="SVE12626.1"/>
    <property type="molecule type" value="Genomic_DNA"/>
</dbReference>
<evidence type="ECO:0000313" key="1">
    <source>
        <dbReference type="EMBL" id="SVE12626.1"/>
    </source>
</evidence>
<proteinExistence type="predicted"/>
<accession>A0A383AXC9</accession>
<feature type="non-terminal residue" evidence="1">
    <location>
        <position position="150"/>
    </location>
</feature>
<name>A0A383AXC9_9ZZZZ</name>